<evidence type="ECO:0000256" key="1">
    <source>
        <dbReference type="SAM" id="Phobius"/>
    </source>
</evidence>
<dbReference type="PANTHER" id="PTHR43798">
    <property type="entry name" value="MONOACYLGLYCEROL LIPASE"/>
    <property type="match status" value="1"/>
</dbReference>
<keyword evidence="2" id="KW-0378">Hydrolase</keyword>
<dbReference type="Proteomes" id="UP001597403">
    <property type="component" value="Unassembled WGS sequence"/>
</dbReference>
<sequence>MMKKIMLILIKIFGVVVIAFALFIATVFVVNIVSNQSEAKEIKPYGQLVKVDGKNMNVFIQGKGENTVVLLPGYGTPAPALDFKPLIDELSPFYKVVVVEPFGYGLSDITDKERTTANIVSEIHEALGQLHISRYTLMVHSISGIYGLDYVNKYSNEVTAFVGIESSVPTQGDTDDPFPTETYTLLKKSGFYRLLMKLAPDQLQAPDVDNDTREQIRMLSLKNTFNPDNLNEGEHFGVNFKATEHLTFPKDLPVIFFLQANDTETENWIPLHEEQIKNSVHGKVMTFEGAHYLHYTRSKEIVENFRKFMNQR</sequence>
<dbReference type="InterPro" id="IPR029058">
    <property type="entry name" value="AB_hydrolase_fold"/>
</dbReference>
<evidence type="ECO:0000313" key="3">
    <source>
        <dbReference type="Proteomes" id="UP001597403"/>
    </source>
</evidence>
<dbReference type="InterPro" id="IPR050266">
    <property type="entry name" value="AB_hydrolase_sf"/>
</dbReference>
<dbReference type="PANTHER" id="PTHR43798:SF33">
    <property type="entry name" value="HYDROLASE, PUTATIVE (AFU_ORTHOLOGUE AFUA_2G14860)-RELATED"/>
    <property type="match status" value="1"/>
</dbReference>
<keyword evidence="3" id="KW-1185">Reference proteome</keyword>
<feature type="transmembrane region" description="Helical" evidence="1">
    <location>
        <begin position="12"/>
        <end position="33"/>
    </location>
</feature>
<comment type="caution">
    <text evidence="2">The sequence shown here is derived from an EMBL/GenBank/DDBJ whole genome shotgun (WGS) entry which is preliminary data.</text>
</comment>
<reference evidence="3" key="1">
    <citation type="journal article" date="2019" name="Int. J. Syst. Evol. Microbiol.">
        <title>The Global Catalogue of Microorganisms (GCM) 10K type strain sequencing project: providing services to taxonomists for standard genome sequencing and annotation.</title>
        <authorList>
            <consortium name="The Broad Institute Genomics Platform"/>
            <consortium name="The Broad Institute Genome Sequencing Center for Infectious Disease"/>
            <person name="Wu L."/>
            <person name="Ma J."/>
        </authorList>
    </citation>
    <scope>NUCLEOTIDE SEQUENCE [LARGE SCALE GENOMIC DNA]</scope>
    <source>
        <strain evidence="3">CGMCC 1.15067</strain>
    </source>
</reference>
<dbReference type="SUPFAM" id="SSF53474">
    <property type="entry name" value="alpha/beta-Hydrolases"/>
    <property type="match status" value="1"/>
</dbReference>
<proteinExistence type="predicted"/>
<accession>A0ABW4UTY9</accession>
<dbReference type="EMBL" id="JBHUGF010000010">
    <property type="protein sequence ID" value="MFD1990456.1"/>
    <property type="molecule type" value="Genomic_DNA"/>
</dbReference>
<organism evidence="2 3">
    <name type="scientific">Paenibacillus nicotianae</name>
    <dbReference type="NCBI Taxonomy" id="1526551"/>
    <lineage>
        <taxon>Bacteria</taxon>
        <taxon>Bacillati</taxon>
        <taxon>Bacillota</taxon>
        <taxon>Bacilli</taxon>
        <taxon>Bacillales</taxon>
        <taxon>Paenibacillaceae</taxon>
        <taxon>Paenibacillus</taxon>
    </lineage>
</organism>
<name>A0ABW4UTY9_9BACL</name>
<dbReference type="RefSeq" id="WP_204824146.1">
    <property type="nucleotide sequence ID" value="NZ_JBHUGF010000010.1"/>
</dbReference>
<keyword evidence="1" id="KW-0472">Membrane</keyword>
<protein>
    <submittedName>
        <fullName evidence="2">Alpha/beta fold hydrolase</fullName>
    </submittedName>
</protein>
<dbReference type="GO" id="GO:0016787">
    <property type="term" value="F:hydrolase activity"/>
    <property type="evidence" value="ECO:0007669"/>
    <property type="project" value="UniProtKB-KW"/>
</dbReference>
<keyword evidence="1" id="KW-0812">Transmembrane</keyword>
<dbReference type="Gene3D" id="3.40.50.1820">
    <property type="entry name" value="alpha/beta hydrolase"/>
    <property type="match status" value="1"/>
</dbReference>
<keyword evidence="1" id="KW-1133">Transmembrane helix</keyword>
<gene>
    <name evidence="2" type="ORF">ACFSGI_10840</name>
</gene>
<evidence type="ECO:0000313" key="2">
    <source>
        <dbReference type="EMBL" id="MFD1990456.1"/>
    </source>
</evidence>